<gene>
    <name evidence="2" type="ORF">BJ322DRAFT_584112</name>
</gene>
<reference evidence="2" key="2">
    <citation type="submission" date="2020-11" db="EMBL/GenBank/DDBJ databases">
        <authorList>
            <consortium name="DOE Joint Genome Institute"/>
            <person name="Kuo A."/>
            <person name="Miyauchi S."/>
            <person name="Kiss E."/>
            <person name="Drula E."/>
            <person name="Kohler A."/>
            <person name="Sanchez-Garcia M."/>
            <person name="Andreopoulos B."/>
            <person name="Barry K.W."/>
            <person name="Bonito G."/>
            <person name="Buee M."/>
            <person name="Carver A."/>
            <person name="Chen C."/>
            <person name="Cichocki N."/>
            <person name="Clum A."/>
            <person name="Culley D."/>
            <person name="Crous P.W."/>
            <person name="Fauchery L."/>
            <person name="Girlanda M."/>
            <person name="Hayes R."/>
            <person name="Keri Z."/>
            <person name="Labutti K."/>
            <person name="Lipzen A."/>
            <person name="Lombard V."/>
            <person name="Magnuson J."/>
            <person name="Maillard F."/>
            <person name="Morin E."/>
            <person name="Murat C."/>
            <person name="Nolan M."/>
            <person name="Ohm R."/>
            <person name="Pangilinan J."/>
            <person name="Pereira M."/>
            <person name="Perotto S."/>
            <person name="Peter M."/>
            <person name="Riley R."/>
            <person name="Sitrit Y."/>
            <person name="Stielow B."/>
            <person name="Szollosi G."/>
            <person name="Zifcakova L."/>
            <person name="Stursova M."/>
            <person name="Spatafora J.W."/>
            <person name="Tedersoo L."/>
            <person name="Vaario L.-M."/>
            <person name="Yamada A."/>
            <person name="Yan M."/>
            <person name="Wang P."/>
            <person name="Xu J."/>
            <person name="Bruns T."/>
            <person name="Baldrian P."/>
            <person name="Vilgalys R."/>
            <person name="Henrissat B."/>
            <person name="Grigoriev I.V."/>
            <person name="Hibbett D."/>
            <person name="Nagy L.G."/>
            <person name="Martin F.M."/>
        </authorList>
    </citation>
    <scope>NUCLEOTIDE SEQUENCE</scope>
    <source>
        <strain evidence="2">UH-Tt-Lm1</strain>
    </source>
</reference>
<keyword evidence="1" id="KW-0812">Transmembrane</keyword>
<evidence type="ECO:0000256" key="1">
    <source>
        <dbReference type="SAM" id="Phobius"/>
    </source>
</evidence>
<evidence type="ECO:0000313" key="3">
    <source>
        <dbReference type="Proteomes" id="UP000736335"/>
    </source>
</evidence>
<comment type="caution">
    <text evidence="2">The sequence shown here is derived from an EMBL/GenBank/DDBJ whole genome shotgun (WGS) entry which is preliminary data.</text>
</comment>
<feature type="transmembrane region" description="Helical" evidence="1">
    <location>
        <begin position="69"/>
        <end position="87"/>
    </location>
</feature>
<dbReference type="AlphaFoldDB" id="A0A9P6HJT8"/>
<dbReference type="EMBL" id="WIUZ02000004">
    <property type="protein sequence ID" value="KAF9787841.1"/>
    <property type="molecule type" value="Genomic_DNA"/>
</dbReference>
<evidence type="ECO:0000313" key="2">
    <source>
        <dbReference type="EMBL" id="KAF9787841.1"/>
    </source>
</evidence>
<keyword evidence="1" id="KW-1133">Transmembrane helix</keyword>
<reference evidence="2" key="1">
    <citation type="journal article" date="2020" name="Nat. Commun.">
        <title>Large-scale genome sequencing of mycorrhizal fungi provides insights into the early evolution of symbiotic traits.</title>
        <authorList>
            <person name="Miyauchi S."/>
            <person name="Kiss E."/>
            <person name="Kuo A."/>
            <person name="Drula E."/>
            <person name="Kohler A."/>
            <person name="Sanchez-Garcia M."/>
            <person name="Morin E."/>
            <person name="Andreopoulos B."/>
            <person name="Barry K.W."/>
            <person name="Bonito G."/>
            <person name="Buee M."/>
            <person name="Carver A."/>
            <person name="Chen C."/>
            <person name="Cichocki N."/>
            <person name="Clum A."/>
            <person name="Culley D."/>
            <person name="Crous P.W."/>
            <person name="Fauchery L."/>
            <person name="Girlanda M."/>
            <person name="Hayes R.D."/>
            <person name="Keri Z."/>
            <person name="LaButti K."/>
            <person name="Lipzen A."/>
            <person name="Lombard V."/>
            <person name="Magnuson J."/>
            <person name="Maillard F."/>
            <person name="Murat C."/>
            <person name="Nolan M."/>
            <person name="Ohm R.A."/>
            <person name="Pangilinan J."/>
            <person name="Pereira M.F."/>
            <person name="Perotto S."/>
            <person name="Peter M."/>
            <person name="Pfister S."/>
            <person name="Riley R."/>
            <person name="Sitrit Y."/>
            <person name="Stielow J.B."/>
            <person name="Szollosi G."/>
            <person name="Zifcakova L."/>
            <person name="Stursova M."/>
            <person name="Spatafora J.W."/>
            <person name="Tedersoo L."/>
            <person name="Vaario L.M."/>
            <person name="Yamada A."/>
            <person name="Yan M."/>
            <person name="Wang P."/>
            <person name="Xu J."/>
            <person name="Bruns T."/>
            <person name="Baldrian P."/>
            <person name="Vilgalys R."/>
            <person name="Dunand C."/>
            <person name="Henrissat B."/>
            <person name="Grigoriev I.V."/>
            <person name="Hibbett D."/>
            <person name="Nagy L.G."/>
            <person name="Martin F.M."/>
        </authorList>
    </citation>
    <scope>NUCLEOTIDE SEQUENCE</scope>
    <source>
        <strain evidence="2">UH-Tt-Lm1</strain>
    </source>
</reference>
<protein>
    <submittedName>
        <fullName evidence="2">Uncharacterized protein</fullName>
    </submittedName>
</protein>
<sequence>MPTNSYHHLYDIHILVIIPRRVVDVFGPCSLSLSLLCLPFAFSCPCYLTILLSHRVGPSTAVSRRAAHVLRLFPCPARIYLIVYLYHLNSLF</sequence>
<keyword evidence="3" id="KW-1185">Reference proteome</keyword>
<name>A0A9P6HJT8_9AGAM</name>
<dbReference type="Proteomes" id="UP000736335">
    <property type="component" value="Unassembled WGS sequence"/>
</dbReference>
<proteinExistence type="predicted"/>
<feature type="transmembrane region" description="Helical" evidence="1">
    <location>
        <begin position="25"/>
        <end position="48"/>
    </location>
</feature>
<organism evidence="2 3">
    <name type="scientific">Thelephora terrestris</name>
    <dbReference type="NCBI Taxonomy" id="56493"/>
    <lineage>
        <taxon>Eukaryota</taxon>
        <taxon>Fungi</taxon>
        <taxon>Dikarya</taxon>
        <taxon>Basidiomycota</taxon>
        <taxon>Agaricomycotina</taxon>
        <taxon>Agaricomycetes</taxon>
        <taxon>Thelephorales</taxon>
        <taxon>Thelephoraceae</taxon>
        <taxon>Thelephora</taxon>
    </lineage>
</organism>
<accession>A0A9P6HJT8</accession>
<keyword evidence="1" id="KW-0472">Membrane</keyword>